<reference evidence="1" key="1">
    <citation type="submission" date="2015-10" db="EMBL/GenBank/DDBJ databases">
        <authorList>
            <person name="Martinez-Garcia P.J."/>
            <person name="Crepeau M.W."/>
            <person name="Puiu D."/>
            <person name="Gonzalez-Ibeas D."/>
            <person name="Whalen J."/>
            <person name="Stevens K."/>
            <person name="Paul R."/>
            <person name="Butterfield T."/>
            <person name="Britton M."/>
            <person name="Reagan R."/>
            <person name="Chakraborty S."/>
            <person name="Walawage S.L."/>
            <person name="Vasquez-Gross H.A."/>
            <person name="Cardeno C."/>
            <person name="Famula R."/>
            <person name="Pratt K."/>
            <person name="Kuruganti S."/>
            <person name="Aradhya M.K."/>
            <person name="Leslie C.A."/>
            <person name="Dandekar A.M."/>
            <person name="Salzberg S.L."/>
            <person name="Wegrzyn J.L."/>
            <person name="Langley C.H."/>
            <person name="Neale D.B."/>
        </authorList>
    </citation>
    <scope>NUCLEOTIDE SEQUENCE</scope>
    <source>
        <tissue evidence="1">Leaves</tissue>
    </source>
</reference>
<organism evidence="1 2">
    <name type="scientific">Juglans regia</name>
    <name type="common">English walnut</name>
    <dbReference type="NCBI Taxonomy" id="51240"/>
    <lineage>
        <taxon>Eukaryota</taxon>
        <taxon>Viridiplantae</taxon>
        <taxon>Streptophyta</taxon>
        <taxon>Embryophyta</taxon>
        <taxon>Tracheophyta</taxon>
        <taxon>Spermatophyta</taxon>
        <taxon>Magnoliopsida</taxon>
        <taxon>eudicotyledons</taxon>
        <taxon>Gunneridae</taxon>
        <taxon>Pentapetalae</taxon>
        <taxon>rosids</taxon>
        <taxon>fabids</taxon>
        <taxon>Fagales</taxon>
        <taxon>Juglandaceae</taxon>
        <taxon>Juglans</taxon>
    </lineage>
</organism>
<reference evidence="1" key="2">
    <citation type="submission" date="2020-03" db="EMBL/GenBank/DDBJ databases">
        <title>Walnut 2.0.</title>
        <authorList>
            <person name="Marrano A."/>
            <person name="Britton M."/>
            <person name="Zimin A.V."/>
            <person name="Zaini P.A."/>
            <person name="Workman R."/>
            <person name="Puiu D."/>
            <person name="Bianco L."/>
            <person name="Allen B.J."/>
            <person name="Troggio M."/>
            <person name="Leslie C.A."/>
            <person name="Timp W."/>
            <person name="Dendekar A."/>
            <person name="Salzberg S.L."/>
            <person name="Neale D.B."/>
        </authorList>
    </citation>
    <scope>NUCLEOTIDE SEQUENCE</scope>
    <source>
        <tissue evidence="1">Leaves</tissue>
    </source>
</reference>
<dbReference type="EMBL" id="LIHL02000002">
    <property type="protein sequence ID" value="KAF5477781.1"/>
    <property type="molecule type" value="Genomic_DNA"/>
</dbReference>
<protein>
    <submittedName>
        <fullName evidence="1">Uncharacterized protein</fullName>
    </submittedName>
</protein>
<dbReference type="Proteomes" id="UP000619265">
    <property type="component" value="Unassembled WGS sequence"/>
</dbReference>
<name>A0A833Y5C2_JUGRE</name>
<proteinExistence type="predicted"/>
<gene>
    <name evidence="1" type="ORF">F2P56_004395</name>
</gene>
<evidence type="ECO:0000313" key="1">
    <source>
        <dbReference type="EMBL" id="KAF5477781.1"/>
    </source>
</evidence>
<dbReference type="AlphaFoldDB" id="A0A833Y5C2"/>
<dbReference type="Gramene" id="Jr02_13090_p1">
    <property type="protein sequence ID" value="cds.Jr02_13090_p1"/>
    <property type="gene ID" value="Jr02_13090"/>
</dbReference>
<sequence>MTNGTADNDKIVFNLNVVRESLKLDELQFEVIFLLELKIEGPQPSGTEEHLKDFSRQGRPTAIVGLQGLCGLYVLSYHAVVRTSRLLNIMCVIWPLLVIRLRV</sequence>
<evidence type="ECO:0000313" key="2">
    <source>
        <dbReference type="Proteomes" id="UP000619265"/>
    </source>
</evidence>
<comment type="caution">
    <text evidence="1">The sequence shown here is derived from an EMBL/GenBank/DDBJ whole genome shotgun (WGS) entry which is preliminary data.</text>
</comment>
<accession>A0A833Y5C2</accession>